<dbReference type="Proteomes" id="UP001608902">
    <property type="component" value="Unassembled WGS sequence"/>
</dbReference>
<dbReference type="CDD" id="cd00009">
    <property type="entry name" value="AAA"/>
    <property type="match status" value="1"/>
</dbReference>
<comment type="caution">
    <text evidence="11">The sequence shown here is derived from an EMBL/GenBank/DDBJ whole genome shotgun (WGS) entry which is preliminary data.</text>
</comment>
<evidence type="ECO:0000313" key="12">
    <source>
        <dbReference type="Proteomes" id="UP001608902"/>
    </source>
</evidence>
<keyword evidence="12" id="KW-1185">Reference proteome</keyword>
<protein>
    <recommendedName>
        <fullName evidence="4">Midasin</fullName>
    </recommendedName>
</protein>
<comment type="subcellular location">
    <subcellularLocation>
        <location evidence="1">Nucleus</location>
        <location evidence="1">Nucleolus</location>
    </subcellularLocation>
    <subcellularLocation>
        <location evidence="2">Nucleus</location>
        <location evidence="2">Nucleoplasm</location>
    </subcellularLocation>
</comment>
<dbReference type="GO" id="GO:0042254">
    <property type="term" value="P:ribosome biogenesis"/>
    <property type="evidence" value="ECO:0007669"/>
    <property type="project" value="UniProtKB-ARBA"/>
</dbReference>
<dbReference type="GO" id="GO:0005730">
    <property type="term" value="C:nucleolus"/>
    <property type="evidence" value="ECO:0007669"/>
    <property type="project" value="UniProtKB-SubCell"/>
</dbReference>
<evidence type="ECO:0000256" key="2">
    <source>
        <dbReference type="ARBA" id="ARBA00004642"/>
    </source>
</evidence>
<sequence>MLKTCLSDGRYLDFVQLICEVACRAIRNPSKIKWARDWAELLTCSERFKKCLSSSAVPFSYVRGAVAEATEHGDWLLVDEINLASSECLDALMNLLEDSYHKHPKFRLFACMNPVTDIGKKNLPLSVRSRFTEIFIRETRDAEQLGVIVRTYLPSIQPTRLCSVLNLYEALCHKYPGKYSLRSLCRALSFASDNFFGSDLRSLQEAIEMSFLTDLNLESRTTVLELIHKYLGKKTDSAIPPPDYVAGKYINVENYYIRRGTNEPQDDPLYVRTPSVRKNLAQLSRVVCSGRYPVLLEGETSTGKTAMVIHLAKISGNTVIRINNHEHTDLQEYIGSYAPDRNGKLIFMEGALLKAMKAGYWVILDELNLAASDVIEALNRLLDDNRELYVSELNTTVRAHQSFRLFATQNPAGSYAGRKRLSRALLNRFVILRFDHLPFSELSQMVVAS</sequence>
<organism evidence="11 12">
    <name type="scientific">Gnathostoma spinigerum</name>
    <dbReference type="NCBI Taxonomy" id="75299"/>
    <lineage>
        <taxon>Eukaryota</taxon>
        <taxon>Metazoa</taxon>
        <taxon>Ecdysozoa</taxon>
        <taxon>Nematoda</taxon>
        <taxon>Chromadorea</taxon>
        <taxon>Rhabditida</taxon>
        <taxon>Spirurina</taxon>
        <taxon>Gnathostomatomorpha</taxon>
        <taxon>Gnathostomatoidea</taxon>
        <taxon>Gnathostomatidae</taxon>
        <taxon>Gnathostoma</taxon>
    </lineage>
</organism>
<dbReference type="InterPro" id="IPR011704">
    <property type="entry name" value="ATPase_dyneun-rel_AAA"/>
</dbReference>
<keyword evidence="7" id="KW-0143">Chaperone</keyword>
<evidence type="ECO:0000256" key="8">
    <source>
        <dbReference type="ARBA" id="ARBA00023242"/>
    </source>
</evidence>
<evidence type="ECO:0000256" key="5">
    <source>
        <dbReference type="ARBA" id="ARBA00022741"/>
    </source>
</evidence>
<dbReference type="PANTHER" id="PTHR48103">
    <property type="entry name" value="MIDASIN-RELATED"/>
    <property type="match status" value="1"/>
</dbReference>
<evidence type="ECO:0000259" key="10">
    <source>
        <dbReference type="Pfam" id="PF17865"/>
    </source>
</evidence>
<name>A0ABD6EW66_9BILA</name>
<dbReference type="GO" id="GO:0005654">
    <property type="term" value="C:nucleoplasm"/>
    <property type="evidence" value="ECO:0007669"/>
    <property type="project" value="UniProtKB-SubCell"/>
</dbReference>
<reference evidence="11 12" key="1">
    <citation type="submission" date="2024-08" db="EMBL/GenBank/DDBJ databases">
        <title>Gnathostoma spinigerum genome.</title>
        <authorList>
            <person name="Gonzalez-Bertolin B."/>
            <person name="Monzon S."/>
            <person name="Zaballos A."/>
            <person name="Jimenez P."/>
            <person name="Dekumyoy P."/>
            <person name="Varona S."/>
            <person name="Cuesta I."/>
            <person name="Sumanam S."/>
            <person name="Adisakwattana P."/>
            <person name="Gasser R.B."/>
            <person name="Hernandez-Gonzalez A."/>
            <person name="Young N.D."/>
            <person name="Perteguer M.J."/>
        </authorList>
    </citation>
    <scope>NUCLEOTIDE SEQUENCE [LARGE SCALE GENOMIC DNA]</scope>
    <source>
        <strain evidence="11">AL3</strain>
        <tissue evidence="11">Liver</tissue>
    </source>
</reference>
<evidence type="ECO:0000256" key="6">
    <source>
        <dbReference type="ARBA" id="ARBA00022840"/>
    </source>
</evidence>
<feature type="domain" description="ATPase dynein-related AAA" evidence="9">
    <location>
        <begin position="59"/>
        <end position="131"/>
    </location>
</feature>
<dbReference type="FunFam" id="3.40.50.300:FF:000142">
    <property type="entry name" value="Midasin"/>
    <property type="match status" value="1"/>
</dbReference>
<dbReference type="SUPFAM" id="SSF52540">
    <property type="entry name" value="P-loop containing nucleoside triphosphate hydrolases"/>
    <property type="match status" value="2"/>
</dbReference>
<dbReference type="EMBL" id="JBGFUD010007325">
    <property type="protein sequence ID" value="MFH4981499.1"/>
    <property type="molecule type" value="Genomic_DNA"/>
</dbReference>
<proteinExistence type="inferred from homology"/>
<feature type="domain" description="ATPase dynein-related AAA" evidence="9">
    <location>
        <begin position="293"/>
        <end position="429"/>
    </location>
</feature>
<evidence type="ECO:0000256" key="7">
    <source>
        <dbReference type="ARBA" id="ARBA00023186"/>
    </source>
</evidence>
<keyword evidence="8" id="KW-0539">Nucleus</keyword>
<evidence type="ECO:0000256" key="4">
    <source>
        <dbReference type="ARBA" id="ARBA00017143"/>
    </source>
</evidence>
<accession>A0ABD6EW66</accession>
<keyword evidence="6" id="KW-0067">ATP-binding</keyword>
<evidence type="ECO:0000259" key="9">
    <source>
        <dbReference type="Pfam" id="PF07728"/>
    </source>
</evidence>
<dbReference type="AlphaFoldDB" id="A0ABD6EW66"/>
<dbReference type="GO" id="GO:0005524">
    <property type="term" value="F:ATP binding"/>
    <property type="evidence" value="ECO:0007669"/>
    <property type="project" value="UniProtKB-KW"/>
</dbReference>
<evidence type="ECO:0000256" key="1">
    <source>
        <dbReference type="ARBA" id="ARBA00004604"/>
    </source>
</evidence>
<evidence type="ECO:0000256" key="3">
    <source>
        <dbReference type="ARBA" id="ARBA00007188"/>
    </source>
</evidence>
<keyword evidence="5" id="KW-0547">Nucleotide-binding</keyword>
<dbReference type="Pfam" id="PF07728">
    <property type="entry name" value="AAA_5"/>
    <property type="match status" value="2"/>
</dbReference>
<comment type="similarity">
    <text evidence="3">Belongs to the midasin family.</text>
</comment>
<dbReference type="InterPro" id="IPR041190">
    <property type="entry name" value="Midasin_AAA_lid_5"/>
</dbReference>
<evidence type="ECO:0000313" key="11">
    <source>
        <dbReference type="EMBL" id="MFH4981499.1"/>
    </source>
</evidence>
<dbReference type="Pfam" id="PF17865">
    <property type="entry name" value="AAA_lid_5"/>
    <property type="match status" value="1"/>
</dbReference>
<dbReference type="PANTHER" id="PTHR48103:SF2">
    <property type="entry name" value="MIDASIN"/>
    <property type="match status" value="1"/>
</dbReference>
<gene>
    <name evidence="11" type="ORF">AB6A40_008208</name>
</gene>
<dbReference type="InterPro" id="IPR027417">
    <property type="entry name" value="P-loop_NTPase"/>
</dbReference>
<dbReference type="Gene3D" id="3.40.50.300">
    <property type="entry name" value="P-loop containing nucleotide triphosphate hydrolases"/>
    <property type="match status" value="2"/>
</dbReference>
<feature type="domain" description="Midasin AAA lid" evidence="10">
    <location>
        <begin position="165"/>
        <end position="233"/>
    </location>
</feature>